<dbReference type="Pfam" id="PF00581">
    <property type="entry name" value="Rhodanese"/>
    <property type="match status" value="1"/>
</dbReference>
<dbReference type="InterPro" id="IPR001763">
    <property type="entry name" value="Rhodanese-like_dom"/>
</dbReference>
<dbReference type="CDD" id="cd00158">
    <property type="entry name" value="RHOD"/>
    <property type="match status" value="1"/>
</dbReference>
<dbReference type="PANTHER" id="PTHR43031">
    <property type="entry name" value="FAD-DEPENDENT OXIDOREDUCTASE"/>
    <property type="match status" value="1"/>
</dbReference>
<dbReference type="STRING" id="304371.MCP_0752"/>
<accession>D1YWK2</accession>
<dbReference type="eggNOG" id="arCOG02021">
    <property type="taxonomic scope" value="Archaea"/>
</dbReference>
<name>D1YWK2_METPS</name>
<dbReference type="PANTHER" id="PTHR43031:SF7">
    <property type="entry name" value="NITRIC OXIDE REDUCTASE FLRD-NAD(+) REDUCTASE"/>
    <property type="match status" value="1"/>
</dbReference>
<evidence type="ECO:0000313" key="2">
    <source>
        <dbReference type="EMBL" id="BAI60824.1"/>
    </source>
</evidence>
<keyword evidence="3" id="KW-1185">Reference proteome</keyword>
<evidence type="ECO:0000313" key="3">
    <source>
        <dbReference type="Proteomes" id="UP000001882"/>
    </source>
</evidence>
<evidence type="ECO:0000259" key="1">
    <source>
        <dbReference type="PROSITE" id="PS50206"/>
    </source>
</evidence>
<dbReference type="InterPro" id="IPR036873">
    <property type="entry name" value="Rhodanese-like_dom_sf"/>
</dbReference>
<sequence length="138" mass="15314">MVFDLYEQKLKNISVDDLKNLIHRRSNAYLIVDARELEAYCKGHIPGACDAFDAEIESLAANMDKNAHIIVYGPGQWVRSENPADRLSGDAAMRLMKMGFKNVMELNGGFEAWANAGNRVDTCNPTSIKPAANPLKNM</sequence>
<protein>
    <recommendedName>
        <fullName evidence="1">Rhodanese domain-containing protein</fullName>
    </recommendedName>
</protein>
<dbReference type="Proteomes" id="UP000001882">
    <property type="component" value="Chromosome"/>
</dbReference>
<organism evidence="2 3">
    <name type="scientific">Methanocella paludicola (strain DSM 17711 / JCM 13418 / NBRC 101707 / SANAE)</name>
    <dbReference type="NCBI Taxonomy" id="304371"/>
    <lineage>
        <taxon>Archaea</taxon>
        <taxon>Methanobacteriati</taxon>
        <taxon>Methanobacteriota</taxon>
        <taxon>Stenosarchaea group</taxon>
        <taxon>Methanomicrobia</taxon>
        <taxon>Methanocellales</taxon>
        <taxon>Methanocellaceae</taxon>
        <taxon>Methanocella</taxon>
    </lineage>
</organism>
<dbReference type="PROSITE" id="PS50206">
    <property type="entry name" value="RHODANESE_3"/>
    <property type="match status" value="1"/>
</dbReference>
<dbReference type="AlphaFoldDB" id="D1YWK2"/>
<proteinExistence type="predicted"/>
<feature type="domain" description="Rhodanese" evidence="1">
    <location>
        <begin position="25"/>
        <end position="122"/>
    </location>
</feature>
<dbReference type="Gene3D" id="3.40.250.10">
    <property type="entry name" value="Rhodanese-like domain"/>
    <property type="match status" value="1"/>
</dbReference>
<reference evidence="2 3" key="1">
    <citation type="journal article" date="2007" name="Appl. Environ. Microbiol.">
        <title>Isolation of key methanogens for global methane emission from rice paddy fields: a novel isolate affiliated with the clone cluster rice cluster I.</title>
        <authorList>
            <person name="Sakai S."/>
            <person name="Imachi H."/>
            <person name="Sekiguchi Y."/>
            <person name="Ohashi A."/>
            <person name="Harada H."/>
            <person name="Kamagata Y."/>
        </authorList>
    </citation>
    <scope>NUCLEOTIDE SEQUENCE [LARGE SCALE GENOMIC DNA]</scope>
    <source>
        <strain evidence="3">DSM 17711 / JCM 13418 / NBRC 101707 / SANAE</strain>
    </source>
</reference>
<dbReference type="KEGG" id="mpd:MCP_0752"/>
<dbReference type="InterPro" id="IPR050229">
    <property type="entry name" value="GlpE_sulfurtransferase"/>
</dbReference>
<dbReference type="SMART" id="SM00450">
    <property type="entry name" value="RHOD"/>
    <property type="match status" value="1"/>
</dbReference>
<dbReference type="InParanoid" id="D1YWK2"/>
<dbReference type="EMBL" id="AP011532">
    <property type="protein sequence ID" value="BAI60824.1"/>
    <property type="molecule type" value="Genomic_DNA"/>
</dbReference>
<reference evidence="2 3" key="2">
    <citation type="journal article" date="2008" name="Int. J. Syst. Evol. Microbiol.">
        <title>Methanocella paludicola gen. nov., sp. nov., a methane-producing archaeon, the first isolate of the lineage 'Rice Cluster I', and proposal of the new archaeal order Methanocellales ord. nov.</title>
        <authorList>
            <person name="Sakai S."/>
            <person name="Imachi H."/>
            <person name="Hanada S."/>
            <person name="Ohashi A."/>
            <person name="Harada H."/>
            <person name="Kamagata Y."/>
        </authorList>
    </citation>
    <scope>NUCLEOTIDE SEQUENCE [LARGE SCALE GENOMIC DNA]</scope>
    <source>
        <strain evidence="3">DSM 17711 / JCM 13418 / NBRC 101707 / SANAE</strain>
    </source>
</reference>
<reference evidence="3" key="3">
    <citation type="journal article" date="2011" name="PLoS ONE">
        <title>Genome sequence of a mesophilic hydrogenotrophic methanogen Methanocella paludicola, the first cultivated representative of the order Methanocellales.</title>
        <authorList>
            <person name="Sakai S."/>
            <person name="Takaki Y."/>
            <person name="Shimamura S."/>
            <person name="Sekine M."/>
            <person name="Tajima T."/>
            <person name="Kosugi H."/>
            <person name="Ichikawa N."/>
            <person name="Tasumi E."/>
            <person name="Hiraki A.T."/>
            <person name="Shimizu A."/>
            <person name="Kato Y."/>
            <person name="Nishiko R."/>
            <person name="Mori K."/>
            <person name="Fujita N."/>
            <person name="Imachi H."/>
            <person name="Takai K."/>
        </authorList>
    </citation>
    <scope>NUCLEOTIDE SEQUENCE [LARGE SCALE GENOMIC DNA]</scope>
    <source>
        <strain evidence="3">DSM 17711 / JCM 13418 / NBRC 101707 / SANAE</strain>
    </source>
</reference>
<gene>
    <name evidence="2" type="ordered locus">MCP_0752</name>
</gene>
<dbReference type="SUPFAM" id="SSF52821">
    <property type="entry name" value="Rhodanese/Cell cycle control phosphatase"/>
    <property type="match status" value="1"/>
</dbReference>